<organism evidence="2 3">
    <name type="scientific">Malassezia nana</name>
    <dbReference type="NCBI Taxonomy" id="180528"/>
    <lineage>
        <taxon>Eukaryota</taxon>
        <taxon>Fungi</taxon>
        <taxon>Dikarya</taxon>
        <taxon>Basidiomycota</taxon>
        <taxon>Ustilaginomycotina</taxon>
        <taxon>Malasseziomycetes</taxon>
        <taxon>Malasseziales</taxon>
        <taxon>Malasseziaceae</taxon>
        <taxon>Malassezia</taxon>
    </lineage>
</organism>
<dbReference type="EMBL" id="CP119892">
    <property type="protein sequence ID" value="WFD25108.1"/>
    <property type="molecule type" value="Genomic_DNA"/>
</dbReference>
<evidence type="ECO:0000313" key="3">
    <source>
        <dbReference type="Proteomes" id="UP001213623"/>
    </source>
</evidence>
<feature type="chain" id="PRO_5042250891" evidence="1">
    <location>
        <begin position="22"/>
        <end position="415"/>
    </location>
</feature>
<reference evidence="2" key="1">
    <citation type="submission" date="2023-03" db="EMBL/GenBank/DDBJ databases">
        <title>Mating type loci evolution in Malassezia.</title>
        <authorList>
            <person name="Coelho M.A."/>
        </authorList>
    </citation>
    <scope>NUCLEOTIDE SEQUENCE</scope>
    <source>
        <strain evidence="2">CBS 9557</strain>
    </source>
</reference>
<dbReference type="Proteomes" id="UP001213623">
    <property type="component" value="Chromosome 1"/>
</dbReference>
<feature type="signal peptide" evidence="1">
    <location>
        <begin position="1"/>
        <end position="21"/>
    </location>
</feature>
<gene>
    <name evidence="2" type="primary">BNA5</name>
    <name evidence="2" type="ORF">MNAN1_000071</name>
</gene>
<evidence type="ECO:0000313" key="2">
    <source>
        <dbReference type="EMBL" id="WFD25108.1"/>
    </source>
</evidence>
<keyword evidence="3" id="KW-1185">Reference proteome</keyword>
<name>A0AAF0EGH5_9BASI</name>
<evidence type="ECO:0000256" key="1">
    <source>
        <dbReference type="SAM" id="SignalP"/>
    </source>
</evidence>
<sequence length="415" mass="44643">MAARQALPSTLLRLCVICATSLQAMSPGTAPDHVMDTEVAQQDGEALAAQIYHDLMALIHQVRKEVTALSLAMRPTAEAPPEAGPLEGLDDASVQSATQLLQSLASDVVPKLAFLANLATKHQTVYRLTDAASQDSTLQMAKDLGAQVLLGEQARGPHVVSASVGTRFARAVHQLAVALVEHVAELCQSFMDERTRTALLMAQKKRQGAHAQPVAMPPCTRATSLSLTKKLWTLCDAAQGEKTQMPSYIARLPHNNWEAMCMVWRQNELLMRDGLAELQEALEHESDEETIQAEDSNVILEPSWDQSPVLSAEEKETGRHVHALLTQGLAVLPALGKALDKRTYDCDAGADAVEAMTAAQDDLIAAVLYEADESTPLATAVQEYRAACQRVSDTVPGVGAGVLDGLEEALHAFHL</sequence>
<keyword evidence="2" id="KW-0378">Hydrolase</keyword>
<protein>
    <submittedName>
        <fullName evidence="2">Kynureninase</fullName>
        <ecNumber evidence="2">3.7.1.3</ecNumber>
    </submittedName>
</protein>
<accession>A0AAF0EGH5</accession>
<proteinExistence type="predicted"/>
<dbReference type="AlphaFoldDB" id="A0AAF0EGH5"/>
<dbReference type="Gene3D" id="1.20.1410.10">
    <property type="entry name" value="I/LWEQ domain"/>
    <property type="match status" value="1"/>
</dbReference>
<dbReference type="EC" id="3.7.1.3" evidence="2"/>
<keyword evidence="1" id="KW-0732">Signal</keyword>
<dbReference type="GO" id="GO:0030429">
    <property type="term" value="F:kynureninase activity"/>
    <property type="evidence" value="ECO:0007669"/>
    <property type="project" value="UniProtKB-EC"/>
</dbReference>